<gene>
    <name evidence="2" type="ORF">D3877_20455</name>
</gene>
<feature type="region of interest" description="Disordered" evidence="1">
    <location>
        <begin position="318"/>
        <end position="356"/>
    </location>
</feature>
<keyword evidence="3" id="KW-1185">Reference proteome</keyword>
<feature type="compositionally biased region" description="Polar residues" evidence="1">
    <location>
        <begin position="327"/>
        <end position="338"/>
    </location>
</feature>
<dbReference type="Gene3D" id="1.10.530.10">
    <property type="match status" value="1"/>
</dbReference>
<comment type="caution">
    <text evidence="2">The sequence shown here is derived from an EMBL/GenBank/DDBJ whole genome shotgun (WGS) entry which is preliminary data.</text>
</comment>
<evidence type="ECO:0000256" key="1">
    <source>
        <dbReference type="SAM" id="MobiDB-lite"/>
    </source>
</evidence>
<dbReference type="EMBL" id="QYUL01000003">
    <property type="protein sequence ID" value="RJF79193.1"/>
    <property type="molecule type" value="Genomic_DNA"/>
</dbReference>
<protein>
    <submittedName>
        <fullName evidence="2">Lytic transglycosylase domain-containing protein</fullName>
    </submittedName>
</protein>
<evidence type="ECO:0000313" key="3">
    <source>
        <dbReference type="Proteomes" id="UP000283458"/>
    </source>
</evidence>
<organism evidence="2 3">
    <name type="scientific">Azospirillum cavernae</name>
    <dbReference type="NCBI Taxonomy" id="2320860"/>
    <lineage>
        <taxon>Bacteria</taxon>
        <taxon>Pseudomonadati</taxon>
        <taxon>Pseudomonadota</taxon>
        <taxon>Alphaproteobacteria</taxon>
        <taxon>Rhodospirillales</taxon>
        <taxon>Azospirillaceae</taxon>
        <taxon>Azospirillum</taxon>
    </lineage>
</organism>
<dbReference type="AlphaFoldDB" id="A0A418VRU7"/>
<feature type="region of interest" description="Disordered" evidence="1">
    <location>
        <begin position="1"/>
        <end position="75"/>
    </location>
</feature>
<dbReference type="InterPro" id="IPR023346">
    <property type="entry name" value="Lysozyme-like_dom_sf"/>
</dbReference>
<sequence length="356" mass="37037">MKVSQPPLVPVPERKPDPPTSGLSGSGLSGSGLSANGDGASFLDMMAQSQPLPRGRLANGQKPPPMPTSKPEAPMELADGTLVPLPTRKPSLPLASKSTNAATALATSGTPTANRVLLASQQVAGLSGHSFTAILAQATQESGLNSAAKNSTSSAAGPFQFLERTWLDLFRRHGAAYGQGELANQIQVRNGVVSVADPETRKKILDLRHDVDLSAGMAARYLSEGRGQLEKRLGRPASESESRIAYVMGVGGAAKLIRAAESDPTSVASDLLPAAAKANHNLFHDRSTGRALNASETVARLTRRMEIDQREMFAAISKAAEPAQKLDGSNQSPLSPFQNVALPDPSGGDDAAVAQG</sequence>
<dbReference type="Proteomes" id="UP000283458">
    <property type="component" value="Unassembled WGS sequence"/>
</dbReference>
<proteinExistence type="predicted"/>
<name>A0A418VRU7_9PROT</name>
<dbReference type="OrthoDB" id="8477976at2"/>
<evidence type="ECO:0000313" key="2">
    <source>
        <dbReference type="EMBL" id="RJF79193.1"/>
    </source>
</evidence>
<feature type="compositionally biased region" description="Low complexity" evidence="1">
    <location>
        <begin position="31"/>
        <end position="41"/>
    </location>
</feature>
<dbReference type="SUPFAM" id="SSF53955">
    <property type="entry name" value="Lysozyme-like"/>
    <property type="match status" value="1"/>
</dbReference>
<accession>A0A418VRU7</accession>
<reference evidence="2 3" key="1">
    <citation type="submission" date="2018-09" db="EMBL/GenBank/DDBJ databases">
        <authorList>
            <person name="Zhu H."/>
        </authorList>
    </citation>
    <scope>NUCLEOTIDE SEQUENCE [LARGE SCALE GENOMIC DNA]</scope>
    <source>
        <strain evidence="2 3">K2W22B-5</strain>
    </source>
</reference>